<dbReference type="Gene3D" id="3.10.310.70">
    <property type="match status" value="1"/>
</dbReference>
<dbReference type="Gene3D" id="2.30.40.10">
    <property type="entry name" value="Urease, subunit C, domain 1"/>
    <property type="match status" value="1"/>
</dbReference>
<evidence type="ECO:0000259" key="1">
    <source>
        <dbReference type="Pfam" id="PF07969"/>
    </source>
</evidence>
<dbReference type="GO" id="GO:0016810">
    <property type="term" value="F:hydrolase activity, acting on carbon-nitrogen (but not peptide) bonds"/>
    <property type="evidence" value="ECO:0007669"/>
    <property type="project" value="InterPro"/>
</dbReference>
<organism evidence="2 3">
    <name type="scientific">Parenemella sanctibonifatiensis</name>
    <dbReference type="NCBI Taxonomy" id="2016505"/>
    <lineage>
        <taxon>Bacteria</taxon>
        <taxon>Bacillati</taxon>
        <taxon>Actinomycetota</taxon>
        <taxon>Actinomycetes</taxon>
        <taxon>Propionibacteriales</taxon>
        <taxon>Propionibacteriaceae</taxon>
        <taxon>Parenemella</taxon>
    </lineage>
</organism>
<dbReference type="PANTHER" id="PTHR22642">
    <property type="entry name" value="IMIDAZOLONEPROPIONASE"/>
    <property type="match status" value="1"/>
</dbReference>
<dbReference type="InterPro" id="IPR011059">
    <property type="entry name" value="Metal-dep_hydrolase_composite"/>
</dbReference>
<accession>A0A255EHW8</accession>
<keyword evidence="2" id="KW-0378">Hydrolase</keyword>
<name>A0A255EHW8_9ACTN</name>
<dbReference type="InterPro" id="IPR013108">
    <property type="entry name" value="Amidohydro_3"/>
</dbReference>
<comment type="caution">
    <text evidence="2">The sequence shown here is derived from an EMBL/GenBank/DDBJ whole genome shotgun (WGS) entry which is preliminary data.</text>
</comment>
<reference evidence="2 3" key="1">
    <citation type="submission" date="2017-07" db="EMBL/GenBank/DDBJ databases">
        <title>Draft whole genome sequences of clinical Proprionibacteriaceae strains.</title>
        <authorList>
            <person name="Bernier A.-M."/>
            <person name="Bernard K."/>
            <person name="Domingo M.-C."/>
        </authorList>
    </citation>
    <scope>NUCLEOTIDE SEQUENCE [LARGE SCALE GENOMIC DNA]</scope>
    <source>
        <strain evidence="2 3">NML 150081</strain>
    </source>
</reference>
<dbReference type="SUPFAM" id="SSF51338">
    <property type="entry name" value="Composite domain of metallo-dependent hydrolases"/>
    <property type="match status" value="1"/>
</dbReference>
<dbReference type="InterPro" id="IPR032466">
    <property type="entry name" value="Metal_Hydrolase"/>
</dbReference>
<sequence>MRRTAGAYDMAPVPDRTRVAASVGQDCRMHTDPTPQILHGGQVRSQQYSGATAVAVQHGRIVAIGTDDDAASWSGKRIDLRGAWLTPAFVDAHVHACTAGEAMTSLDLAAMPSAAVLLDIIARTAQRHPGVLLTGQGWDDSAWPDGRPTRAALDRAAPATMVLLERTDCHSAVVSTALAKRVPGLRELDGWHEDGFVLRDAHDACRQVLSSLYSASERLGHARTALRTALQYGIGTVHECGTPQLGPLGDLALVGQAGEELGVDVIRYWGADADADSLSLVHQLGLAGLAGDLDIDGTMGSRTAWLREPYADASHRGTRYRDLPEAAAHVIACTRAGVQAGFHCIGDAGIDIAVGAIRAAVEACGIAAVRACRHRLEHVEMIDLELAAELADWGVYAVVQPLFDHAWGAPGRLYEQRLGERYTQMNPFSGLADAGVRLALSSDAPVTPFSSWSMVAAAVHTAVPGHGLSVATAVDAATRQGYRAGGDDASGVIEVGAPATLAAWDLPVPTPLDAEGLPRLDPDDPLPACVATMVRGRLAYTLDPWLAGDVGPGEFAAP</sequence>
<keyword evidence="3" id="KW-1185">Reference proteome</keyword>
<dbReference type="SUPFAM" id="SSF51556">
    <property type="entry name" value="Metallo-dependent hydrolases"/>
    <property type="match status" value="1"/>
</dbReference>
<protein>
    <submittedName>
        <fullName evidence="2">Amidohydrolase</fullName>
    </submittedName>
</protein>
<dbReference type="Proteomes" id="UP000216300">
    <property type="component" value="Unassembled WGS sequence"/>
</dbReference>
<evidence type="ECO:0000313" key="3">
    <source>
        <dbReference type="Proteomes" id="UP000216300"/>
    </source>
</evidence>
<dbReference type="PANTHER" id="PTHR22642:SF2">
    <property type="entry name" value="PROTEIN LONG AFTER FAR-RED 3"/>
    <property type="match status" value="1"/>
</dbReference>
<dbReference type="EMBL" id="NMVJ01000006">
    <property type="protein sequence ID" value="OYN91116.1"/>
    <property type="molecule type" value="Genomic_DNA"/>
</dbReference>
<dbReference type="Gene3D" id="3.20.20.140">
    <property type="entry name" value="Metal-dependent hydrolases"/>
    <property type="match status" value="1"/>
</dbReference>
<evidence type="ECO:0000313" key="2">
    <source>
        <dbReference type="EMBL" id="OYN91116.1"/>
    </source>
</evidence>
<dbReference type="Pfam" id="PF07969">
    <property type="entry name" value="Amidohydro_3"/>
    <property type="match status" value="1"/>
</dbReference>
<feature type="domain" description="Amidohydrolase 3" evidence="1">
    <location>
        <begin position="78"/>
        <end position="540"/>
    </location>
</feature>
<gene>
    <name evidence="2" type="ORF">CGZ91_06555</name>
</gene>
<dbReference type="AlphaFoldDB" id="A0A255EHW8"/>
<proteinExistence type="predicted"/>